<reference evidence="3" key="1">
    <citation type="journal article" date="2023" name="Mol. Phylogenet. Evol.">
        <title>Genome-scale phylogeny and comparative genomics of the fungal order Sordariales.</title>
        <authorList>
            <person name="Hensen N."/>
            <person name="Bonometti L."/>
            <person name="Westerberg I."/>
            <person name="Brannstrom I.O."/>
            <person name="Guillou S."/>
            <person name="Cros-Aarteil S."/>
            <person name="Calhoun S."/>
            <person name="Haridas S."/>
            <person name="Kuo A."/>
            <person name="Mondo S."/>
            <person name="Pangilinan J."/>
            <person name="Riley R."/>
            <person name="LaButti K."/>
            <person name="Andreopoulos B."/>
            <person name="Lipzen A."/>
            <person name="Chen C."/>
            <person name="Yan M."/>
            <person name="Daum C."/>
            <person name="Ng V."/>
            <person name="Clum A."/>
            <person name="Steindorff A."/>
            <person name="Ohm R.A."/>
            <person name="Martin F."/>
            <person name="Silar P."/>
            <person name="Natvig D.O."/>
            <person name="Lalanne C."/>
            <person name="Gautier V."/>
            <person name="Ament-Velasquez S.L."/>
            <person name="Kruys A."/>
            <person name="Hutchinson M.I."/>
            <person name="Powell A.J."/>
            <person name="Barry K."/>
            <person name="Miller A.N."/>
            <person name="Grigoriev I.V."/>
            <person name="Debuchy R."/>
            <person name="Gladieux P."/>
            <person name="Hiltunen Thoren M."/>
            <person name="Johannesson H."/>
        </authorList>
    </citation>
    <scope>NUCLEOTIDE SEQUENCE [LARGE SCALE GENOMIC DNA]</scope>
    <source>
        <strain evidence="3">CBS 340.73</strain>
    </source>
</reference>
<proteinExistence type="predicted"/>
<comment type="caution">
    <text evidence="2">The sequence shown here is derived from an EMBL/GenBank/DDBJ whole genome shotgun (WGS) entry which is preliminary data.</text>
</comment>
<name>A0AAN6SAH7_9PEZI</name>
<evidence type="ECO:0000256" key="1">
    <source>
        <dbReference type="SAM" id="MobiDB-lite"/>
    </source>
</evidence>
<feature type="region of interest" description="Disordered" evidence="1">
    <location>
        <begin position="204"/>
        <end position="300"/>
    </location>
</feature>
<gene>
    <name evidence="2" type="ORF">QBC46DRAFT_444851</name>
</gene>
<dbReference type="EMBL" id="MU853753">
    <property type="protein sequence ID" value="KAK3946038.1"/>
    <property type="molecule type" value="Genomic_DNA"/>
</dbReference>
<evidence type="ECO:0000313" key="3">
    <source>
        <dbReference type="Proteomes" id="UP001303473"/>
    </source>
</evidence>
<sequence>MASLPKDHPSLAIHLCDRALAPILSSGPPPPPSSTRTAARTTNPTVKQSSAPSQHQPQSSPSNGSNSDISSVNLDDNHPSQSSSLRQSSPRQNAAALRSLASTALTAHSVASRLEAGYPMRIMVEFGGRGPVVLSSFLDADSIASLPPPPPPQPLPPSSISTTSQFPNGQQPSPPPPPRTGSSPAKPTITAGVPMSTVIAAVGLPESSSTTPPIPSTPTRTSMPTPTIHTPTTHTPAPVPTSKHTGSTQTATHKRTDSRTDMSKDTSRGRTRTRVAGGGNTAEGYQSDGSASSEQPPPMLVGVVVAPDAEHAVEARRAANKLEHLGRRFQLAWIEEYQNPQPQETPT</sequence>
<feature type="compositionally biased region" description="Low complexity" evidence="1">
    <location>
        <begin position="34"/>
        <end position="97"/>
    </location>
</feature>
<feature type="region of interest" description="Disordered" evidence="1">
    <location>
        <begin position="21"/>
        <end position="97"/>
    </location>
</feature>
<keyword evidence="3" id="KW-1185">Reference proteome</keyword>
<dbReference type="InterPro" id="IPR035186">
    <property type="entry name" value="DUF5308"/>
</dbReference>
<protein>
    <submittedName>
        <fullName evidence="2">Uncharacterized protein</fullName>
    </submittedName>
</protein>
<evidence type="ECO:0000313" key="2">
    <source>
        <dbReference type="EMBL" id="KAK3946038.1"/>
    </source>
</evidence>
<feature type="region of interest" description="Disordered" evidence="1">
    <location>
        <begin position="144"/>
        <end position="190"/>
    </location>
</feature>
<feature type="compositionally biased region" description="Polar residues" evidence="1">
    <location>
        <begin position="242"/>
        <end position="251"/>
    </location>
</feature>
<organism evidence="2 3">
    <name type="scientific">Diplogelasinospora grovesii</name>
    <dbReference type="NCBI Taxonomy" id="303347"/>
    <lineage>
        <taxon>Eukaryota</taxon>
        <taxon>Fungi</taxon>
        <taxon>Dikarya</taxon>
        <taxon>Ascomycota</taxon>
        <taxon>Pezizomycotina</taxon>
        <taxon>Sordariomycetes</taxon>
        <taxon>Sordariomycetidae</taxon>
        <taxon>Sordariales</taxon>
        <taxon>Diplogelasinosporaceae</taxon>
        <taxon>Diplogelasinospora</taxon>
    </lineage>
</organism>
<dbReference type="Pfam" id="PF17233">
    <property type="entry name" value="DUF5308"/>
    <property type="match status" value="1"/>
</dbReference>
<dbReference type="AlphaFoldDB" id="A0AAN6SAH7"/>
<feature type="compositionally biased region" description="Pro residues" evidence="1">
    <location>
        <begin position="146"/>
        <end position="157"/>
    </location>
</feature>
<dbReference type="Proteomes" id="UP001303473">
    <property type="component" value="Unassembled WGS sequence"/>
</dbReference>
<feature type="compositionally biased region" description="Low complexity" evidence="1">
    <location>
        <begin position="205"/>
        <end position="236"/>
    </location>
</feature>
<feature type="compositionally biased region" description="Low complexity" evidence="1">
    <location>
        <begin position="158"/>
        <end position="171"/>
    </location>
</feature>
<feature type="compositionally biased region" description="Polar residues" evidence="1">
    <location>
        <begin position="283"/>
        <end position="294"/>
    </location>
</feature>
<feature type="compositionally biased region" description="Basic and acidic residues" evidence="1">
    <location>
        <begin position="254"/>
        <end position="268"/>
    </location>
</feature>
<accession>A0AAN6SAH7</accession>